<dbReference type="SUPFAM" id="SSF46955">
    <property type="entry name" value="Putative DNA-binding domain"/>
    <property type="match status" value="1"/>
</dbReference>
<reference evidence="4 5" key="1">
    <citation type="submission" date="2019-07" db="EMBL/GenBank/DDBJ databases">
        <title>Whole genome shotgun sequence of Rhodospirillum oryzae NBRC 107573.</title>
        <authorList>
            <person name="Hosoyama A."/>
            <person name="Uohara A."/>
            <person name="Ohji S."/>
            <person name="Ichikawa N."/>
        </authorList>
    </citation>
    <scope>NUCLEOTIDE SEQUENCE [LARGE SCALE GENOMIC DNA]</scope>
    <source>
        <strain evidence="4 5">NBRC 107573</strain>
    </source>
</reference>
<dbReference type="PROSITE" id="PS50937">
    <property type="entry name" value="HTH_MERR_2"/>
    <property type="match status" value="1"/>
</dbReference>
<dbReference type="Gene3D" id="1.10.1660.10">
    <property type="match status" value="1"/>
</dbReference>
<dbReference type="GO" id="GO:0003677">
    <property type="term" value="F:DNA binding"/>
    <property type="evidence" value="ECO:0007669"/>
    <property type="project" value="UniProtKB-KW"/>
</dbReference>
<evidence type="ECO:0000256" key="2">
    <source>
        <dbReference type="SAM" id="Coils"/>
    </source>
</evidence>
<name>A0A512H3B3_9PROT</name>
<sequence length="132" mass="14862">MDKLVSITELAQELGVTARTIRFYEDQGLLSPQRVGGTRIYGPRDRARMILILRGKRLGFSLKDIKEYLDLYDSDATQVGQLRVLLAKVQDRIGQLEEQLQTVQTTLDELRDIERASLDALEAKGILADSDA</sequence>
<proteinExistence type="predicted"/>
<feature type="domain" description="HTH merR-type" evidence="3">
    <location>
        <begin position="4"/>
        <end position="71"/>
    </location>
</feature>
<evidence type="ECO:0000259" key="3">
    <source>
        <dbReference type="PROSITE" id="PS50937"/>
    </source>
</evidence>
<dbReference type="InterPro" id="IPR047057">
    <property type="entry name" value="MerR_fam"/>
</dbReference>
<dbReference type="EMBL" id="BJZO01000001">
    <property type="protein sequence ID" value="GEO79945.1"/>
    <property type="molecule type" value="Genomic_DNA"/>
</dbReference>
<evidence type="ECO:0000256" key="1">
    <source>
        <dbReference type="ARBA" id="ARBA00023125"/>
    </source>
</evidence>
<evidence type="ECO:0000313" key="4">
    <source>
        <dbReference type="EMBL" id="GEO79945.1"/>
    </source>
</evidence>
<dbReference type="PANTHER" id="PTHR30204">
    <property type="entry name" value="REDOX-CYCLING DRUG-SENSING TRANSCRIPTIONAL ACTIVATOR SOXR"/>
    <property type="match status" value="1"/>
</dbReference>
<keyword evidence="2" id="KW-0175">Coiled coil</keyword>
<dbReference type="Pfam" id="PF13411">
    <property type="entry name" value="MerR_1"/>
    <property type="match status" value="1"/>
</dbReference>
<keyword evidence="1" id="KW-0238">DNA-binding</keyword>
<evidence type="ECO:0000313" key="5">
    <source>
        <dbReference type="Proteomes" id="UP000321567"/>
    </source>
</evidence>
<dbReference type="InterPro" id="IPR009061">
    <property type="entry name" value="DNA-bd_dom_put_sf"/>
</dbReference>
<dbReference type="RefSeq" id="WP_147162015.1">
    <property type="nucleotide sequence ID" value="NZ_BJZO01000001.1"/>
</dbReference>
<dbReference type="PANTHER" id="PTHR30204:SF58">
    <property type="entry name" value="HTH-TYPE TRANSCRIPTIONAL REGULATOR YFMP"/>
    <property type="match status" value="1"/>
</dbReference>
<comment type="caution">
    <text evidence="4">The sequence shown here is derived from an EMBL/GenBank/DDBJ whole genome shotgun (WGS) entry which is preliminary data.</text>
</comment>
<dbReference type="Proteomes" id="UP000321567">
    <property type="component" value="Unassembled WGS sequence"/>
</dbReference>
<keyword evidence="5" id="KW-1185">Reference proteome</keyword>
<dbReference type="GO" id="GO:0003700">
    <property type="term" value="F:DNA-binding transcription factor activity"/>
    <property type="evidence" value="ECO:0007669"/>
    <property type="project" value="InterPro"/>
</dbReference>
<protein>
    <submittedName>
        <fullName evidence="4">MerR family transcriptional regulator</fullName>
    </submittedName>
</protein>
<dbReference type="InterPro" id="IPR000551">
    <property type="entry name" value="MerR-type_HTH_dom"/>
</dbReference>
<dbReference type="OrthoDB" id="9803659at2"/>
<accession>A0A512H3B3</accession>
<gene>
    <name evidence="4" type="ORF">ROR02_00760</name>
</gene>
<dbReference type="AlphaFoldDB" id="A0A512H3B3"/>
<dbReference type="SMART" id="SM00422">
    <property type="entry name" value="HTH_MERR"/>
    <property type="match status" value="1"/>
</dbReference>
<organism evidence="4 5">
    <name type="scientific">Pararhodospirillum oryzae</name>
    <dbReference type="NCBI Taxonomy" id="478448"/>
    <lineage>
        <taxon>Bacteria</taxon>
        <taxon>Pseudomonadati</taxon>
        <taxon>Pseudomonadota</taxon>
        <taxon>Alphaproteobacteria</taxon>
        <taxon>Rhodospirillales</taxon>
        <taxon>Rhodospirillaceae</taxon>
        <taxon>Pararhodospirillum</taxon>
    </lineage>
</organism>
<dbReference type="CDD" id="cd04776">
    <property type="entry name" value="HTH_GnyR"/>
    <property type="match status" value="1"/>
</dbReference>
<feature type="coiled-coil region" evidence="2">
    <location>
        <begin position="79"/>
        <end position="116"/>
    </location>
</feature>